<evidence type="ECO:0000313" key="2">
    <source>
        <dbReference type="EMBL" id="AAC35796.1"/>
    </source>
</evidence>
<feature type="compositionally biased region" description="Polar residues" evidence="1">
    <location>
        <begin position="31"/>
        <end position="42"/>
    </location>
</feature>
<protein>
    <submittedName>
        <fullName evidence="2">Coenzyme B12 dependent isobutyl CoA mutase-like protein</fullName>
    </submittedName>
</protein>
<accession>O87450</accession>
<feature type="region of interest" description="Disordered" evidence="1">
    <location>
        <begin position="1"/>
        <end position="42"/>
    </location>
</feature>
<proteinExistence type="predicted"/>
<name>O87450_STRCH</name>
<dbReference type="EMBL" id="AF068843">
    <property type="protein sequence ID" value="AAC35796.1"/>
    <property type="molecule type" value="Genomic_DNA"/>
</dbReference>
<sequence>MKRVSRSPTSSRGASPIASGARRAGAKATSMAASKTCSLVPK</sequence>
<organism evidence="2">
    <name type="scientific">Streptomyces coelicolor</name>
    <dbReference type="NCBI Taxonomy" id="1902"/>
    <lineage>
        <taxon>Bacteria</taxon>
        <taxon>Bacillati</taxon>
        <taxon>Actinomycetota</taxon>
        <taxon>Actinomycetes</taxon>
        <taxon>Kitasatosporales</taxon>
        <taxon>Streptomycetaceae</taxon>
        <taxon>Streptomyces</taxon>
        <taxon>Streptomyces albidoflavus group</taxon>
    </lineage>
</organism>
<reference evidence="2" key="1">
    <citation type="journal article" date="1999" name="Microbiology">
        <title>End-product control of expression of branched-chain amino acid biosynthesis genes in Streptomyces coelicolor A3(2): paradoxical relationships between DNA sequence and regulatory phenotype.</title>
        <authorList>
            <person name="Craster H.L."/>
            <person name="Potter C.A."/>
            <person name="Baumberg S."/>
        </authorList>
    </citation>
    <scope>NUCLEOTIDE SEQUENCE</scope>
    <source>
        <strain evidence="2">D132</strain>
    </source>
</reference>
<dbReference type="AlphaFoldDB" id="O87450"/>
<feature type="compositionally biased region" description="Polar residues" evidence="1">
    <location>
        <begin position="1"/>
        <end position="13"/>
    </location>
</feature>
<evidence type="ECO:0000256" key="1">
    <source>
        <dbReference type="SAM" id="MobiDB-lite"/>
    </source>
</evidence>